<feature type="domain" description="BEACH" evidence="6">
    <location>
        <begin position="1988"/>
        <end position="2282"/>
    </location>
</feature>
<dbReference type="PROSITE" id="PS50082">
    <property type="entry name" value="WD_REPEATS_2"/>
    <property type="match status" value="1"/>
</dbReference>
<dbReference type="InterPro" id="IPR019775">
    <property type="entry name" value="WD40_repeat_CS"/>
</dbReference>
<dbReference type="Pfam" id="PF15787">
    <property type="entry name" value="DUF4704"/>
    <property type="match status" value="1"/>
</dbReference>
<dbReference type="Gene3D" id="2.30.29.30">
    <property type="entry name" value="Pleckstrin-homology domain (PH domain)/Phosphotyrosine-binding domain (PTB)"/>
    <property type="match status" value="1"/>
</dbReference>
<dbReference type="InterPro" id="IPR001680">
    <property type="entry name" value="WD40_rpt"/>
</dbReference>
<dbReference type="PROSITE" id="PS51783">
    <property type="entry name" value="PH_BEACH"/>
    <property type="match status" value="1"/>
</dbReference>
<dbReference type="SMART" id="SM00320">
    <property type="entry name" value="WD40"/>
    <property type="match status" value="3"/>
</dbReference>
<dbReference type="InterPro" id="IPR036372">
    <property type="entry name" value="BEACH_dom_sf"/>
</dbReference>
<dbReference type="Gene3D" id="2.130.10.10">
    <property type="entry name" value="YVTN repeat-like/Quinoprotein amine dehydrogenase"/>
    <property type="match status" value="1"/>
</dbReference>
<dbReference type="InterPro" id="IPR000409">
    <property type="entry name" value="BEACH_dom"/>
</dbReference>
<dbReference type="SUPFAM" id="SSF81837">
    <property type="entry name" value="BEACH domain"/>
    <property type="match status" value="1"/>
</dbReference>
<dbReference type="Gene3D" id="1.10.1540.10">
    <property type="entry name" value="BEACH domain"/>
    <property type="match status" value="2"/>
</dbReference>
<protein>
    <submittedName>
        <fullName evidence="9">Neurobeachin-like protein 1</fullName>
    </submittedName>
</protein>
<feature type="region of interest" description="Disordered" evidence="5">
    <location>
        <begin position="1321"/>
        <end position="1370"/>
    </location>
</feature>
<dbReference type="Proteomes" id="UP000695022">
    <property type="component" value="Unplaced"/>
</dbReference>
<evidence type="ECO:0000259" key="6">
    <source>
        <dbReference type="PROSITE" id="PS50197"/>
    </source>
</evidence>
<evidence type="ECO:0000259" key="7">
    <source>
        <dbReference type="PROSITE" id="PS51783"/>
    </source>
</evidence>
<evidence type="ECO:0000256" key="3">
    <source>
        <dbReference type="PROSITE-ProRule" id="PRU00221"/>
    </source>
</evidence>
<evidence type="ECO:0000256" key="2">
    <source>
        <dbReference type="ARBA" id="ARBA00022737"/>
    </source>
</evidence>
<dbReference type="PANTHER" id="PTHR13743">
    <property type="entry name" value="BEIGE/BEACH-RELATED"/>
    <property type="match status" value="1"/>
</dbReference>
<evidence type="ECO:0000256" key="4">
    <source>
        <dbReference type="SAM" id="Coils"/>
    </source>
</evidence>
<dbReference type="InterPro" id="IPR013320">
    <property type="entry name" value="ConA-like_dom_sf"/>
</dbReference>
<dbReference type="InterPro" id="IPR046851">
    <property type="entry name" value="NBCH_WD40"/>
</dbReference>
<dbReference type="InterPro" id="IPR011993">
    <property type="entry name" value="PH-like_dom_sf"/>
</dbReference>
<reference evidence="9" key="1">
    <citation type="submission" date="2025-08" db="UniProtKB">
        <authorList>
            <consortium name="RefSeq"/>
        </authorList>
    </citation>
    <scope>IDENTIFICATION</scope>
</reference>
<dbReference type="PROSITE" id="PS50197">
    <property type="entry name" value="BEACH"/>
    <property type="match status" value="1"/>
</dbReference>
<dbReference type="PANTHER" id="PTHR13743:SF112">
    <property type="entry name" value="BEACH DOMAIN-CONTAINING PROTEIN"/>
    <property type="match status" value="1"/>
</dbReference>
<gene>
    <name evidence="9" type="primary">LOC106809168</name>
</gene>
<evidence type="ECO:0000256" key="5">
    <source>
        <dbReference type="SAM" id="MobiDB-lite"/>
    </source>
</evidence>
<dbReference type="SUPFAM" id="SSF49899">
    <property type="entry name" value="Concanavalin A-like lectins/glucanases"/>
    <property type="match status" value="1"/>
</dbReference>
<evidence type="ECO:0000313" key="9">
    <source>
        <dbReference type="RefSeq" id="XP_014667639.1"/>
    </source>
</evidence>
<organism evidence="8 9">
    <name type="scientific">Priapulus caudatus</name>
    <name type="common">Priapulid worm</name>
    <dbReference type="NCBI Taxonomy" id="37621"/>
    <lineage>
        <taxon>Eukaryota</taxon>
        <taxon>Metazoa</taxon>
        <taxon>Ecdysozoa</taxon>
        <taxon>Scalidophora</taxon>
        <taxon>Priapulida</taxon>
        <taxon>Priapulimorpha</taxon>
        <taxon>Priapulimorphida</taxon>
        <taxon>Priapulidae</taxon>
        <taxon>Priapulus</taxon>
    </lineage>
</organism>
<dbReference type="InterPro" id="IPR036322">
    <property type="entry name" value="WD40_repeat_dom_sf"/>
</dbReference>
<keyword evidence="2" id="KW-0677">Repeat</keyword>
<feature type="compositionally biased region" description="Low complexity" evidence="5">
    <location>
        <begin position="1321"/>
        <end position="1336"/>
    </location>
</feature>
<accession>A0ABM1E618</accession>
<dbReference type="SUPFAM" id="SSF50729">
    <property type="entry name" value="PH domain-like"/>
    <property type="match status" value="1"/>
</dbReference>
<name>A0ABM1E618_PRICU</name>
<keyword evidence="1 3" id="KW-0853">WD repeat</keyword>
<dbReference type="PROSITE" id="PS00678">
    <property type="entry name" value="WD_REPEATS_1"/>
    <property type="match status" value="1"/>
</dbReference>
<sequence>MSSKQKLFELWMVYSVKNDVELFKEFISLFLECYGDILDKDFVQLSEGFSQEGPSLTSLPDGLLQLISRQLVVCMDTSPSLLDLGYVVDLLKTLIIISRNMDNVALVGSCEYVSHSVTIASNVLKELESPDPAGQKRAETFHVFLEHLLYFFECLYDPYFVWRQKLHEQTVDYMRLLEKPALLHVEVVPFFYECFRKHRTVIPAELQRRILHMFGAVMTGSQHNALTAVSPATLDVLLDLVTTDAGGATVEDDSSMQNLALKCIVTAVHALHGCSPEQRQVDISVLLDSYFSVMNKACHQQEGAEILAHEDQEYAIPIRLLNTVSDMLACSDKVALQAAFVGSNCFDIFIDLLYKSALTGVNAQILAMAVVRALSAVVAANDNIKEVFSQKSGFLKLNEAVKSLGQPSMELLETLLNMVVEGDYKYAKDKSMANIGAALMLVHWLPDIHSHDLQSWLSERLYALCAKGIHNKMQCCSQGMISAILVIMNRQKQISPRAVEQLFNLLELLGSHSITATELKQLLSLLRLDEDGKQFPYMSRLMHAMSVMARKEGGYEAALHYFDIQGQDEGLLIPGIRKWAGNGFSFHAWLTLDHAKTSVGRPARRMLYSFLTGTGMGFEAFFTQECLLVIAVIIKKEFHTLLVTDKPLADGHWHCVDVIHTSSRRPFVQSQISVFIDGRQRLTSQLKFPSLAEPFTYCRIASGGQSSIVPDPSHLSSPQSTQPTFPLKLGELLKPNLAQGASVQTFVAGTQDEVWGMPMSLQGQLGCVCVFHEALQATQVIQLYMAGPNNLTPFLNEESEPTELASKLVLYYSAKACKDGICTDLSPNHMYDARISAPKCVTYDIKQMINCVGGVQVLFPILEQAVSNGASDGVADSPLQRAPSVEAAAPDDWVMVGGTSKFADAHLERNQVAGFLTLLRNMVADNALNQEILLRSNGVAVVGALLQRLPPPLIDVHVLMALQLLVEAVGHANAQLLRCVHQYLLFDFRIWSRSEFPVRIGHIQYLSTIVKDERKYFRKKYGVQYLFDFVRTYYTREGATVQTEDARAIRVALLGLVRYFVSREITHEEVAALLGFVAAATDEEELLLEVFATLQTMLEASEAGGGGRDQLLLLMHEPGCAEQLYALLPDKRFSVQLKYRVVKVLSLLLRTEKVYEKHKSYARLVDVGHSGLVSLMRGGGDDVCLACCLFGRPRATKLLNALLNKSGACKLFAKQLAWQDSIARLLVCHPGLGSPQHTVSGSDSDDNLLNLECSSDSLPKSTSDDTMLNLEEEAVPVAPPAGVEGTNGESATDVSPTVPTYLQFEDDQTYDDNMMTALSTATSQTTSPAASAAAMAGVREESPRSRSHSESPEMCSERLSAPRKQSDSGIFNSTANSIASLVGSVMSSTDSMSTGMSSSILMEPETIYPKNWNGLALHFDITDTTGKDEQLCQLLLNILHMIMWRGMDGSDRAVWKERGQVFSCLNSLGMNNELIVPALQLKRRLLEMSVQAALSDLKDNHQSNFKYIENAVEVVRIAHDFLVAKHGENDSNKCSASLLENLMAMLDTLAVWDDQIGEEWTEMAQTGLAILLVFIESEELDLVAMATVKLNMLLQTRHLRGTNEACFLLGGVDLVLARTPHDSDRFAFLIPVIKCLVEKCAPMLDVQRHLPSVPLSNLAPSFFDTFKEYSDGEEWREFLRRRVMPGRRVHVEEVYAEKQENMKMFWKDCYEAMMVVIHMRNREMGESKLRFQSSIIEPFKKRGKEERKRYQQTMQLLNKQHQSTLRQWNMIKRFLEGERGAWAARDAEFKHWKLSPHENLSRMRVKLTHNWSYSDHTDASRLRDNLQAVGDRDQVALENFPIAVAQQARVSEMVEDRLGDDEWKQLSAANSQSAEAQEKVKTVVSEVCSLVTLVDVTPGKFEVTNTNMYFFDSSNKIDEEGNQDFKYSVCHLREVHLRRYNLRRSALEFFLLDQTNFFLNFSNTKVRNKVYSKILGLRPANLSYNGIRSPAELLKASSLTEKWRQREISNFDYLMQLNTIAGRTYNDLSQYPVFPWILTDYTSEELDLENPLVYRDLSKPVGVVNPKNARQVKEKYDTFDDPTGVPGFHYGTHYSNAAGVIHYMVRVEPFTSLHIELQSGRFDVADRMFRAIPKTWQILMDSPNDVKELIPEFFYLPEFLANMNIGAVDLEAIVDPAERKAVEGMINNFGQTPCQLLKDPHPRRMSFEEAMLRMQRLEPRKLNLFNFLGQLKAFFVEVSAEKEPIIYVDVPKNQARSFIQHGMPDAMVTITDLGVVGVHGWLPYDKSISNYFTFEKDSSLANVKTRKKVGGPFSPGLKVDSRLFVTSHDARLLFSGGHWDNSIRVYNLTKGKTTAYVIRHTDIVTCLDLDSCGSHLISGSQDTTCMVWELTQDRSGASLGIIGKPLQILYGHDAAVTCCAISIELDMAVSGSLDGTCIIHTVRKGQYMHTLQPPCLASLIIPSLAIGDQGHIVAYCKAQSGSEVAYSLHLFSINGKHLACETVPAAVTHMIISSNHLVTGNDGGQLSIRELFWLKHVVTMPLHSCIRCLYVAPGNTHLLAGLGDGKVIIVGIGQKPEVK</sequence>
<feature type="compositionally biased region" description="Polar residues" evidence="5">
    <location>
        <begin position="1287"/>
        <end position="1297"/>
    </location>
</feature>
<feature type="coiled-coil region" evidence="4">
    <location>
        <begin position="1740"/>
        <end position="1767"/>
    </location>
</feature>
<dbReference type="InterPro" id="IPR023362">
    <property type="entry name" value="PH-BEACH_dom"/>
</dbReference>
<dbReference type="Pfam" id="PF20426">
    <property type="entry name" value="NBCH_WD40"/>
    <property type="match status" value="1"/>
</dbReference>
<dbReference type="InterPro" id="IPR046852">
    <property type="entry name" value="Neurobeachin_a-sol"/>
</dbReference>
<dbReference type="SUPFAM" id="SSF50978">
    <property type="entry name" value="WD40 repeat-like"/>
    <property type="match status" value="1"/>
</dbReference>
<dbReference type="Pfam" id="PF14844">
    <property type="entry name" value="PH_BEACH"/>
    <property type="match status" value="1"/>
</dbReference>
<dbReference type="InterPro" id="IPR050865">
    <property type="entry name" value="BEACH_Domain"/>
</dbReference>
<dbReference type="SMART" id="SM01026">
    <property type="entry name" value="Beach"/>
    <property type="match status" value="1"/>
</dbReference>
<dbReference type="CDD" id="cd06071">
    <property type="entry name" value="Beach"/>
    <property type="match status" value="1"/>
</dbReference>
<feature type="repeat" description="WD" evidence="3">
    <location>
        <begin position="2357"/>
        <end position="2398"/>
    </location>
</feature>
<dbReference type="CDD" id="cd01201">
    <property type="entry name" value="PH_BEACH"/>
    <property type="match status" value="1"/>
</dbReference>
<evidence type="ECO:0000313" key="8">
    <source>
        <dbReference type="Proteomes" id="UP000695022"/>
    </source>
</evidence>
<evidence type="ECO:0000256" key="1">
    <source>
        <dbReference type="ARBA" id="ARBA00022574"/>
    </source>
</evidence>
<proteinExistence type="predicted"/>
<dbReference type="InterPro" id="IPR015943">
    <property type="entry name" value="WD40/YVTN_repeat-like_dom_sf"/>
</dbReference>
<dbReference type="Pfam" id="PF02138">
    <property type="entry name" value="Beach"/>
    <property type="match status" value="1"/>
</dbReference>
<feature type="domain" description="BEACH-type PH" evidence="7">
    <location>
        <begin position="1877"/>
        <end position="1975"/>
    </location>
</feature>
<dbReference type="Pfam" id="PF16057">
    <property type="entry name" value="DUF4800"/>
    <property type="match status" value="1"/>
</dbReference>
<dbReference type="Pfam" id="PF20425">
    <property type="entry name" value="Neurobeachin"/>
    <property type="match status" value="1"/>
</dbReference>
<feature type="region of interest" description="Disordered" evidence="5">
    <location>
        <begin position="1278"/>
        <end position="1297"/>
    </location>
</feature>
<feature type="compositionally biased region" description="Basic and acidic residues" evidence="5">
    <location>
        <begin position="1338"/>
        <end position="1351"/>
    </location>
</feature>
<dbReference type="InterPro" id="IPR031570">
    <property type="entry name" value="NBEA/BDCP_DUF4704"/>
</dbReference>
<dbReference type="RefSeq" id="XP_014667639.1">
    <property type="nucleotide sequence ID" value="XM_014812153.1"/>
</dbReference>
<dbReference type="PROSITE" id="PS50294">
    <property type="entry name" value="WD_REPEATS_REGION"/>
    <property type="match status" value="1"/>
</dbReference>
<dbReference type="GeneID" id="106809168"/>
<keyword evidence="8" id="KW-1185">Reference proteome</keyword>
<keyword evidence="4" id="KW-0175">Coiled coil</keyword>